<organism evidence="1 2">
    <name type="scientific">Russula earlei</name>
    <dbReference type="NCBI Taxonomy" id="71964"/>
    <lineage>
        <taxon>Eukaryota</taxon>
        <taxon>Fungi</taxon>
        <taxon>Dikarya</taxon>
        <taxon>Basidiomycota</taxon>
        <taxon>Agaricomycotina</taxon>
        <taxon>Agaricomycetes</taxon>
        <taxon>Russulales</taxon>
        <taxon>Russulaceae</taxon>
        <taxon>Russula</taxon>
    </lineage>
</organism>
<dbReference type="Proteomes" id="UP001207468">
    <property type="component" value="Unassembled WGS sequence"/>
</dbReference>
<evidence type="ECO:0000313" key="2">
    <source>
        <dbReference type="Proteomes" id="UP001207468"/>
    </source>
</evidence>
<protein>
    <submittedName>
        <fullName evidence="1">Uncharacterized protein</fullName>
    </submittedName>
</protein>
<proteinExistence type="predicted"/>
<gene>
    <name evidence="1" type="ORF">F5148DRAFT_1372121</name>
</gene>
<keyword evidence="2" id="KW-1185">Reference proteome</keyword>
<accession>A0ACC0TTE1</accession>
<sequence>MRTSSVFAIFCLAVGIAPSFALPAGDSTHQASIQTQVDVGDKIDEVRVFIQGYRKCLRECNNYPIRGLELAAARMLALKNLRPADGLKNDLVNLHDAHPEVLYQEVSEALKDLESLQEEMKATAMCETGSATSEPVEHQPRTRSAKSGIAHGALGPHGS</sequence>
<reference evidence="1" key="1">
    <citation type="submission" date="2021-03" db="EMBL/GenBank/DDBJ databases">
        <title>Evolutionary priming and transition to the ectomycorrhizal habit in an iconic lineage of mushroom-forming fungi: is preadaptation a requirement?</title>
        <authorList>
            <consortium name="DOE Joint Genome Institute"/>
            <person name="Looney B.P."/>
            <person name="Miyauchi S."/>
            <person name="Morin E."/>
            <person name="Drula E."/>
            <person name="Courty P.E."/>
            <person name="Chicoki N."/>
            <person name="Fauchery L."/>
            <person name="Kohler A."/>
            <person name="Kuo A."/>
            <person name="LaButti K."/>
            <person name="Pangilinan J."/>
            <person name="Lipzen A."/>
            <person name="Riley R."/>
            <person name="Andreopoulos W."/>
            <person name="He G."/>
            <person name="Johnson J."/>
            <person name="Barry K.W."/>
            <person name="Grigoriev I.V."/>
            <person name="Nagy L."/>
            <person name="Hibbett D."/>
            <person name="Henrissat B."/>
            <person name="Matheny P.B."/>
            <person name="Labbe J."/>
            <person name="Martin A.F."/>
        </authorList>
    </citation>
    <scope>NUCLEOTIDE SEQUENCE</scope>
    <source>
        <strain evidence="1">BPL698</strain>
    </source>
</reference>
<name>A0ACC0TTE1_9AGAM</name>
<evidence type="ECO:0000313" key="1">
    <source>
        <dbReference type="EMBL" id="KAI9434738.1"/>
    </source>
</evidence>
<dbReference type="EMBL" id="JAGFNK010001123">
    <property type="protein sequence ID" value="KAI9434738.1"/>
    <property type="molecule type" value="Genomic_DNA"/>
</dbReference>
<comment type="caution">
    <text evidence="1">The sequence shown here is derived from an EMBL/GenBank/DDBJ whole genome shotgun (WGS) entry which is preliminary data.</text>
</comment>